<dbReference type="SUPFAM" id="SSF52058">
    <property type="entry name" value="L domain-like"/>
    <property type="match status" value="1"/>
</dbReference>
<evidence type="ECO:0000256" key="1">
    <source>
        <dbReference type="ARBA" id="ARBA00022737"/>
    </source>
</evidence>
<proteinExistence type="predicted"/>
<keyword evidence="1" id="KW-0677">Repeat</keyword>
<dbReference type="Pfam" id="PF23282">
    <property type="entry name" value="WHD_ROQ1"/>
    <property type="match status" value="1"/>
</dbReference>
<evidence type="ECO:0000313" key="3">
    <source>
        <dbReference type="EMBL" id="KAF2562615.1"/>
    </source>
</evidence>
<name>A0A8S9HWH1_BRACR</name>
<dbReference type="PROSITE" id="PS50104">
    <property type="entry name" value="TIR"/>
    <property type="match status" value="1"/>
</dbReference>
<comment type="caution">
    <text evidence="3">The sequence shown here is derived from an EMBL/GenBank/DDBJ whole genome shotgun (WGS) entry which is preliminary data.</text>
</comment>
<dbReference type="AlphaFoldDB" id="A0A8S9HWH1"/>
<evidence type="ECO:0000259" key="2">
    <source>
        <dbReference type="PROSITE" id="PS50104"/>
    </source>
</evidence>
<dbReference type="Gene3D" id="1.10.8.430">
    <property type="entry name" value="Helical domain of apoptotic protease-activating factors"/>
    <property type="match status" value="1"/>
</dbReference>
<dbReference type="FunFam" id="1.10.8.430:FF:000002">
    <property type="entry name" value="Disease resistance protein (TIR-NBS-LRR class)"/>
    <property type="match status" value="1"/>
</dbReference>
<protein>
    <recommendedName>
        <fullName evidence="2">TIR domain-containing protein</fullName>
    </recommendedName>
</protein>
<dbReference type="SUPFAM" id="SSF52200">
    <property type="entry name" value="Toll/Interleukin receptor TIR domain"/>
    <property type="match status" value="1"/>
</dbReference>
<organism evidence="3">
    <name type="scientific">Brassica cretica</name>
    <name type="common">Mustard</name>
    <dbReference type="NCBI Taxonomy" id="69181"/>
    <lineage>
        <taxon>Eukaryota</taxon>
        <taxon>Viridiplantae</taxon>
        <taxon>Streptophyta</taxon>
        <taxon>Embryophyta</taxon>
        <taxon>Tracheophyta</taxon>
        <taxon>Spermatophyta</taxon>
        <taxon>Magnoliopsida</taxon>
        <taxon>eudicotyledons</taxon>
        <taxon>Gunneridae</taxon>
        <taxon>Pentapetalae</taxon>
        <taxon>rosids</taxon>
        <taxon>malvids</taxon>
        <taxon>Brassicales</taxon>
        <taxon>Brassicaceae</taxon>
        <taxon>Brassiceae</taxon>
        <taxon>Brassica</taxon>
    </lineage>
</organism>
<dbReference type="GO" id="GO:0006952">
    <property type="term" value="P:defense response"/>
    <property type="evidence" value="ECO:0007669"/>
    <property type="project" value="InterPro"/>
</dbReference>
<dbReference type="PANTHER" id="PTHR11017:SF230">
    <property type="entry name" value="ADP-RIBOSYL CYCLASE_CYCLIC ADP-RIBOSE HYDROLASE"/>
    <property type="match status" value="1"/>
</dbReference>
<dbReference type="InterPro" id="IPR058192">
    <property type="entry name" value="WHD_ROQ1-like"/>
</dbReference>
<dbReference type="EMBL" id="QGKY02001250">
    <property type="protein sequence ID" value="KAF2562615.1"/>
    <property type="molecule type" value="Genomic_DNA"/>
</dbReference>
<dbReference type="SUPFAM" id="SSF52540">
    <property type="entry name" value="P-loop containing nucleoside triphosphate hydrolases"/>
    <property type="match status" value="1"/>
</dbReference>
<dbReference type="InterPro" id="IPR035897">
    <property type="entry name" value="Toll_tir_struct_dom_sf"/>
</dbReference>
<gene>
    <name evidence="3" type="ORF">F2Q70_00014491</name>
</gene>
<dbReference type="InterPro" id="IPR044974">
    <property type="entry name" value="Disease_R_plants"/>
</dbReference>
<accession>A0A8S9HWH1</accession>
<dbReference type="Pfam" id="PF01582">
    <property type="entry name" value="TIR"/>
    <property type="match status" value="2"/>
</dbReference>
<dbReference type="PANTHER" id="PTHR11017">
    <property type="entry name" value="LEUCINE-RICH REPEAT-CONTAINING PROTEIN"/>
    <property type="match status" value="1"/>
</dbReference>
<sequence>AIRQSRVAVVLLSRNYASSSWCLDELVEIMKCREERGEASMQAWRQALKDVAGIAGYHSSNCDNEADLINTVASDVTAVLGFTPSKDFDNFVGIELRIIDIKSKFILQSEQVKMIVLVDPAGLIFCQYAFGQKSPDYGFEMLAREVTGLAGDLPLGLRVMGSYLPGMSREEWIDALPRLKSSLDREIESTLRFSYDALNDKDKAHFLHIACFFSCSNCTVDSVKSCLEKSGLEVNHGLQVLADKSLISIDNNRYVKMHSLLQKMGREIVKKRSSEEPGKRQFLWDNKEISDVLEENTGTETVLGIWLFTSNEIQTSKSAFDGMNNLQFLKVYSASLCIPEGLNCPFENLAFQVLWQPLQCLKRMDLSASEYLKKIPDLSKATSLEELDLSGCKSLLELTSSIGNATKLRICKLKGCLLLKELPSSISRLINLEGLNLSNCGNYGSLKEISGCSSLEKPKLSYTPIEEVSSLMITWSCLYRLDIKGCTNIKEFPNVPDSIVELSLSRTWIEEIPPWIEKLFRLRKLIMHGCEKLKYISPNFSMLENLEDLYGYEDLSTFEDYFRLNQDFPEAEETTFSNLLFQFKVLYKKWRMKVKGCGVQLLEVLQCSIDGKESEDEESMGIMKLKENNLGRDDDVERTRKHRL</sequence>
<dbReference type="Gene3D" id="3.40.50.10140">
    <property type="entry name" value="Toll/interleukin-1 receptor homology (TIR) domain"/>
    <property type="match status" value="2"/>
</dbReference>
<feature type="non-terminal residue" evidence="3">
    <location>
        <position position="1"/>
    </location>
</feature>
<feature type="domain" description="TIR" evidence="2">
    <location>
        <begin position="1"/>
        <end position="80"/>
    </location>
</feature>
<dbReference type="InterPro" id="IPR027417">
    <property type="entry name" value="P-loop_NTPase"/>
</dbReference>
<dbReference type="InterPro" id="IPR042197">
    <property type="entry name" value="Apaf_helical"/>
</dbReference>
<dbReference type="PRINTS" id="PR00364">
    <property type="entry name" value="DISEASERSIST"/>
</dbReference>
<dbReference type="InterPro" id="IPR000157">
    <property type="entry name" value="TIR_dom"/>
</dbReference>
<dbReference type="InterPro" id="IPR032675">
    <property type="entry name" value="LRR_dom_sf"/>
</dbReference>
<dbReference type="GO" id="GO:0007165">
    <property type="term" value="P:signal transduction"/>
    <property type="evidence" value="ECO:0007669"/>
    <property type="project" value="InterPro"/>
</dbReference>
<reference evidence="3" key="1">
    <citation type="submission" date="2019-12" db="EMBL/GenBank/DDBJ databases">
        <title>Genome sequencing and annotation of Brassica cretica.</title>
        <authorList>
            <person name="Studholme D.J."/>
            <person name="Sarris P.F."/>
        </authorList>
    </citation>
    <scope>NUCLEOTIDE SEQUENCE</scope>
    <source>
        <strain evidence="3">PFS-102/07</strain>
        <tissue evidence="3">Leaf</tissue>
    </source>
</reference>
<dbReference type="Gene3D" id="3.80.10.10">
    <property type="entry name" value="Ribonuclease Inhibitor"/>
    <property type="match status" value="1"/>
</dbReference>